<evidence type="ECO:0000313" key="1">
    <source>
        <dbReference type="EMBL" id="QES88556.1"/>
    </source>
</evidence>
<organism evidence="1 2">
    <name type="scientific">Rhizosphaericola mali</name>
    <dbReference type="NCBI Taxonomy" id="2545455"/>
    <lineage>
        <taxon>Bacteria</taxon>
        <taxon>Pseudomonadati</taxon>
        <taxon>Bacteroidota</taxon>
        <taxon>Chitinophagia</taxon>
        <taxon>Chitinophagales</taxon>
        <taxon>Chitinophagaceae</taxon>
        <taxon>Rhizosphaericola</taxon>
    </lineage>
</organism>
<dbReference type="OrthoDB" id="770429at2"/>
<dbReference type="AlphaFoldDB" id="A0A5P2FYH6"/>
<reference evidence="1 2" key="1">
    <citation type="submission" date="2019-09" db="EMBL/GenBank/DDBJ databases">
        <title>Complete genome sequence of Arachidicoccus sp. B3-10 isolated from apple orchard soil.</title>
        <authorList>
            <person name="Kim H.S."/>
            <person name="Han K.-I."/>
            <person name="Suh M.K."/>
            <person name="Lee K.C."/>
            <person name="Eom M.K."/>
            <person name="Kim J.-S."/>
            <person name="Kang S.W."/>
            <person name="Sin Y."/>
            <person name="Lee J.-S."/>
        </authorList>
    </citation>
    <scope>NUCLEOTIDE SEQUENCE [LARGE SCALE GENOMIC DNA]</scope>
    <source>
        <strain evidence="1 2">B3-10</strain>
    </source>
</reference>
<proteinExistence type="predicted"/>
<protein>
    <submittedName>
        <fullName evidence="1">Uncharacterized protein</fullName>
    </submittedName>
</protein>
<evidence type="ECO:0000313" key="2">
    <source>
        <dbReference type="Proteomes" id="UP000292424"/>
    </source>
</evidence>
<dbReference type="KEGG" id="arac:E0W69_007730"/>
<name>A0A5P2FYH6_9BACT</name>
<dbReference type="RefSeq" id="WP_131329446.1">
    <property type="nucleotide sequence ID" value="NZ_CP044016.1"/>
</dbReference>
<gene>
    <name evidence="1" type="ORF">E0W69_007730</name>
</gene>
<keyword evidence="2" id="KW-1185">Reference proteome</keyword>
<accession>A0A5P2FYH6</accession>
<dbReference type="EMBL" id="CP044016">
    <property type="protein sequence ID" value="QES88556.1"/>
    <property type="molecule type" value="Genomic_DNA"/>
</dbReference>
<sequence>MSNLSNKTDYKALSIMGTIVKIFERLHYLDKTKEDDMDATPAKNLLQGIIESNNYRVNYDRNNKKPIIKIKEL</sequence>
<dbReference type="Proteomes" id="UP000292424">
    <property type="component" value="Chromosome"/>
</dbReference>